<name>A0A4U6X629_9PEZI</name>
<reference evidence="1 2" key="1">
    <citation type="journal article" date="2019" name="PLoS ONE">
        <title>Comparative genome analysis indicates high evolutionary potential of pathogenicity genes in Colletotrichum tanaceti.</title>
        <authorList>
            <person name="Lelwala R.V."/>
            <person name="Korhonen P.K."/>
            <person name="Young N.D."/>
            <person name="Scott J.B."/>
            <person name="Ades P.A."/>
            <person name="Gasser R.B."/>
            <person name="Taylor P.W.J."/>
        </authorList>
    </citation>
    <scope>NUCLEOTIDE SEQUENCE [LARGE SCALE GENOMIC DNA]</scope>
    <source>
        <strain evidence="1">BRIP57314</strain>
    </source>
</reference>
<dbReference type="AlphaFoldDB" id="A0A4U6X629"/>
<protein>
    <submittedName>
        <fullName evidence="1">Uncharacterized protein</fullName>
    </submittedName>
</protein>
<gene>
    <name evidence="1" type="ORF">CTA1_2626</name>
</gene>
<organism evidence="1 2">
    <name type="scientific">Colletotrichum tanaceti</name>
    <dbReference type="NCBI Taxonomy" id="1306861"/>
    <lineage>
        <taxon>Eukaryota</taxon>
        <taxon>Fungi</taxon>
        <taxon>Dikarya</taxon>
        <taxon>Ascomycota</taxon>
        <taxon>Pezizomycotina</taxon>
        <taxon>Sordariomycetes</taxon>
        <taxon>Hypocreomycetidae</taxon>
        <taxon>Glomerellales</taxon>
        <taxon>Glomerellaceae</taxon>
        <taxon>Colletotrichum</taxon>
        <taxon>Colletotrichum destructivum species complex</taxon>
    </lineage>
</organism>
<dbReference type="Proteomes" id="UP000310108">
    <property type="component" value="Unassembled WGS sequence"/>
</dbReference>
<proteinExistence type="predicted"/>
<sequence length="174" mass="19638">MVRTPPPATTPGRCWKCWRRMMYPDSSSEAGSFYLPSSKDGDAAQYLREAENIADIAGPTSRDEKTPDQQLRIQCFARVTANLTLLEPLSVVRQDGCRLDFCAHQKEIVMPPSNHCKSSVNQLFMPVAQNRINIQSLLRLIAFLRQIVCEQLRQQTRILLLHVEQIVGLGQGCP</sequence>
<keyword evidence="2" id="KW-1185">Reference proteome</keyword>
<evidence type="ECO:0000313" key="2">
    <source>
        <dbReference type="Proteomes" id="UP000310108"/>
    </source>
</evidence>
<dbReference type="EMBL" id="PJEX01000350">
    <property type="protein sequence ID" value="TKW50910.1"/>
    <property type="molecule type" value="Genomic_DNA"/>
</dbReference>
<accession>A0A4U6X629</accession>
<comment type="caution">
    <text evidence="1">The sequence shown here is derived from an EMBL/GenBank/DDBJ whole genome shotgun (WGS) entry which is preliminary data.</text>
</comment>
<evidence type="ECO:0000313" key="1">
    <source>
        <dbReference type="EMBL" id="TKW50910.1"/>
    </source>
</evidence>